<dbReference type="InterPro" id="IPR001917">
    <property type="entry name" value="Aminotrans_II_pyridoxalP_BS"/>
</dbReference>
<evidence type="ECO:0000256" key="12">
    <source>
        <dbReference type="ARBA" id="ARBA00047715"/>
    </source>
</evidence>
<keyword evidence="16" id="KW-1185">Reference proteome</keyword>
<evidence type="ECO:0000256" key="5">
    <source>
        <dbReference type="ARBA" id="ARBA00011738"/>
    </source>
</evidence>
<proteinExistence type="inferred from homology"/>
<dbReference type="Pfam" id="PF00155">
    <property type="entry name" value="Aminotran_1_2"/>
    <property type="match status" value="1"/>
</dbReference>
<comment type="catalytic activity">
    <reaction evidence="12">
        <text>6-carboxyhexanoyl-[ACP] + L-alanine + H(+) = (8S)-8-amino-7-oxononanoate + holo-[ACP] + CO2</text>
        <dbReference type="Rhea" id="RHEA:42288"/>
        <dbReference type="Rhea" id="RHEA-COMP:9685"/>
        <dbReference type="Rhea" id="RHEA-COMP:9955"/>
        <dbReference type="ChEBI" id="CHEBI:15378"/>
        <dbReference type="ChEBI" id="CHEBI:16526"/>
        <dbReference type="ChEBI" id="CHEBI:57972"/>
        <dbReference type="ChEBI" id="CHEBI:64479"/>
        <dbReference type="ChEBI" id="CHEBI:78846"/>
        <dbReference type="ChEBI" id="CHEBI:149468"/>
        <dbReference type="EC" id="2.3.1.47"/>
    </reaction>
</comment>
<accession>A0ABV9K592</accession>
<evidence type="ECO:0000256" key="8">
    <source>
        <dbReference type="ARBA" id="ARBA00022756"/>
    </source>
</evidence>
<keyword evidence="7" id="KW-0808">Transferase</keyword>
<dbReference type="RefSeq" id="WP_380077341.1">
    <property type="nucleotide sequence ID" value="NZ_JBHSGO010000033.1"/>
</dbReference>
<evidence type="ECO:0000256" key="13">
    <source>
        <dbReference type="RuleBase" id="RU003693"/>
    </source>
</evidence>
<evidence type="ECO:0000256" key="2">
    <source>
        <dbReference type="ARBA" id="ARBA00004746"/>
    </source>
</evidence>
<dbReference type="Gene3D" id="3.40.640.10">
    <property type="entry name" value="Type I PLP-dependent aspartate aminotransferase-like (Major domain)"/>
    <property type="match status" value="1"/>
</dbReference>
<evidence type="ECO:0000256" key="3">
    <source>
        <dbReference type="ARBA" id="ARBA00005189"/>
    </source>
</evidence>
<comment type="pathway">
    <text evidence="3">Lipid metabolism.</text>
</comment>
<keyword evidence="9 13" id="KW-0663">Pyridoxal phosphate</keyword>
<evidence type="ECO:0000256" key="9">
    <source>
        <dbReference type="ARBA" id="ARBA00022898"/>
    </source>
</evidence>
<evidence type="ECO:0000256" key="11">
    <source>
        <dbReference type="ARBA" id="ARBA00033381"/>
    </source>
</evidence>
<evidence type="ECO:0000313" key="15">
    <source>
        <dbReference type="EMBL" id="MFC4665320.1"/>
    </source>
</evidence>
<gene>
    <name evidence="15" type="ORF">ACFO3G_01610</name>
</gene>
<comment type="caution">
    <text evidence="15">The sequence shown here is derived from an EMBL/GenBank/DDBJ whole genome shotgun (WGS) entry which is preliminary data.</text>
</comment>
<protein>
    <recommendedName>
        <fullName evidence="6">8-amino-7-oxononanoate synthase</fullName>
        <ecNumber evidence="6">2.3.1.47</ecNumber>
    </recommendedName>
    <alternativeName>
        <fullName evidence="10">7-keto-8-amino-pelargonic acid synthase</fullName>
    </alternativeName>
    <alternativeName>
        <fullName evidence="11">8-amino-7-ketopelargonate synthase</fullName>
    </alternativeName>
</protein>
<dbReference type="PANTHER" id="PTHR13693:SF100">
    <property type="entry name" value="8-AMINO-7-OXONONANOATE SYNTHASE"/>
    <property type="match status" value="1"/>
</dbReference>
<sequence length="392" mass="44321">MLEDRLKEELIQIEKMGSLRQFRTISYLNDQFTINGKPMINLASNDYLGLGAREDLVEMFFKQELDQKLPTSAFGSTSSRLLTGNFEVMDQLEDLLKNTYHREAALVFNSGYHMNVGIISAIADKNTLVIADKLVHASMIDGLRLTNTRFERFRHNDIDGLERIVKRNIDSYDELIIMVESVYSMDGDVADLRELVNLKRRYFDKIILYVDEAHAAGVFGENGLGLSESVGVIQEIDILCATFGKAMAGMGGYIVTSQTIKDYLINRSRSLIFSTALPPIIYQWNKFIFQHIRSFNEERNALHMKAAKIRQLAKDRGFDMPSSSQIIPFIFGDNELALQASDYLNKEGYFCPAVRPPTVPQGTARLRLSLTASTDIANLEVAIDALSKFKKQ</sequence>
<dbReference type="InterPro" id="IPR015421">
    <property type="entry name" value="PyrdxlP-dep_Trfase_major"/>
</dbReference>
<comment type="similarity">
    <text evidence="4">Belongs to the class-II pyridoxal-phosphate-dependent aminotransferase family. BioF subfamily.</text>
</comment>
<evidence type="ECO:0000313" key="16">
    <source>
        <dbReference type="Proteomes" id="UP001596020"/>
    </source>
</evidence>
<evidence type="ECO:0000256" key="1">
    <source>
        <dbReference type="ARBA" id="ARBA00001933"/>
    </source>
</evidence>
<evidence type="ECO:0000256" key="7">
    <source>
        <dbReference type="ARBA" id="ARBA00022679"/>
    </source>
</evidence>
<name>A0ABV9K592_9PORP</name>
<keyword evidence="15" id="KW-0032">Aminotransferase</keyword>
<dbReference type="PROSITE" id="PS00599">
    <property type="entry name" value="AA_TRANSFER_CLASS_2"/>
    <property type="match status" value="1"/>
</dbReference>
<comment type="cofactor">
    <cofactor evidence="1 13">
        <name>pyridoxal 5'-phosphate</name>
        <dbReference type="ChEBI" id="CHEBI:597326"/>
    </cofactor>
</comment>
<dbReference type="Gene3D" id="3.90.1150.10">
    <property type="entry name" value="Aspartate Aminotransferase, domain 1"/>
    <property type="match status" value="1"/>
</dbReference>
<dbReference type="InterPro" id="IPR015424">
    <property type="entry name" value="PyrdxlP-dep_Trfase"/>
</dbReference>
<evidence type="ECO:0000259" key="14">
    <source>
        <dbReference type="Pfam" id="PF00155"/>
    </source>
</evidence>
<dbReference type="InterPro" id="IPR004839">
    <property type="entry name" value="Aminotransferase_I/II_large"/>
</dbReference>
<evidence type="ECO:0000256" key="4">
    <source>
        <dbReference type="ARBA" id="ARBA00010008"/>
    </source>
</evidence>
<feature type="domain" description="Aminotransferase class I/classII large" evidence="14">
    <location>
        <begin position="38"/>
        <end position="386"/>
    </location>
</feature>
<dbReference type="GO" id="GO:0008483">
    <property type="term" value="F:transaminase activity"/>
    <property type="evidence" value="ECO:0007669"/>
    <property type="project" value="UniProtKB-KW"/>
</dbReference>
<keyword evidence="8" id="KW-0093">Biotin biosynthesis</keyword>
<dbReference type="Proteomes" id="UP001596020">
    <property type="component" value="Unassembled WGS sequence"/>
</dbReference>
<comment type="pathway">
    <text evidence="2">Cofactor biosynthesis; biotin biosynthesis.</text>
</comment>
<evidence type="ECO:0000256" key="10">
    <source>
        <dbReference type="ARBA" id="ARBA00032610"/>
    </source>
</evidence>
<evidence type="ECO:0000256" key="6">
    <source>
        <dbReference type="ARBA" id="ARBA00013187"/>
    </source>
</evidence>
<reference evidence="16" key="1">
    <citation type="journal article" date="2019" name="Int. J. Syst. Evol. Microbiol.">
        <title>The Global Catalogue of Microorganisms (GCM) 10K type strain sequencing project: providing services to taxonomists for standard genome sequencing and annotation.</title>
        <authorList>
            <consortium name="The Broad Institute Genomics Platform"/>
            <consortium name="The Broad Institute Genome Sequencing Center for Infectious Disease"/>
            <person name="Wu L."/>
            <person name="Ma J."/>
        </authorList>
    </citation>
    <scope>NUCLEOTIDE SEQUENCE [LARGE SCALE GENOMIC DNA]</scope>
    <source>
        <strain evidence="16">CGMCC 4.7357</strain>
    </source>
</reference>
<comment type="subunit">
    <text evidence="5">Homodimer.</text>
</comment>
<dbReference type="InterPro" id="IPR015422">
    <property type="entry name" value="PyrdxlP-dep_Trfase_small"/>
</dbReference>
<dbReference type="InterPro" id="IPR050087">
    <property type="entry name" value="AON_synthase_class-II"/>
</dbReference>
<dbReference type="EC" id="2.3.1.47" evidence="6"/>
<dbReference type="EMBL" id="JBHSGO010000033">
    <property type="protein sequence ID" value="MFC4665320.1"/>
    <property type="molecule type" value="Genomic_DNA"/>
</dbReference>
<dbReference type="PANTHER" id="PTHR13693">
    <property type="entry name" value="CLASS II AMINOTRANSFERASE/8-AMINO-7-OXONONANOATE SYNTHASE"/>
    <property type="match status" value="1"/>
</dbReference>
<organism evidence="15 16">
    <name type="scientific">Falsiporphyromonas endometrii</name>
    <dbReference type="NCBI Taxonomy" id="1387297"/>
    <lineage>
        <taxon>Bacteria</taxon>
        <taxon>Pseudomonadati</taxon>
        <taxon>Bacteroidota</taxon>
        <taxon>Bacteroidia</taxon>
        <taxon>Bacteroidales</taxon>
        <taxon>Porphyromonadaceae</taxon>
        <taxon>Falsiporphyromonas</taxon>
    </lineage>
</organism>
<dbReference type="SUPFAM" id="SSF53383">
    <property type="entry name" value="PLP-dependent transferases"/>
    <property type="match status" value="1"/>
</dbReference>